<keyword evidence="3" id="KW-1185">Reference proteome</keyword>
<protein>
    <submittedName>
        <fullName evidence="2">ABC transporter substrate-binding protein</fullName>
    </submittedName>
</protein>
<gene>
    <name evidence="2" type="ORF">HLH27_10810</name>
</gene>
<dbReference type="EMBL" id="JABEQK010000007">
    <property type="protein sequence ID" value="MBB2205505.1"/>
    <property type="molecule type" value="Genomic_DNA"/>
</dbReference>
<dbReference type="InterPro" id="IPR015168">
    <property type="entry name" value="SsuA/THI5"/>
</dbReference>
<proteinExistence type="predicted"/>
<name>A0A7W4KEP6_9PROT</name>
<feature type="domain" description="SsuA/THI5-like" evidence="1">
    <location>
        <begin position="23"/>
        <end position="153"/>
    </location>
</feature>
<dbReference type="Pfam" id="PF09084">
    <property type="entry name" value="NMT1"/>
    <property type="match status" value="1"/>
</dbReference>
<evidence type="ECO:0000313" key="3">
    <source>
        <dbReference type="Proteomes" id="UP000540556"/>
    </source>
</evidence>
<accession>A0A7W4KEP6</accession>
<sequence>MRIGNHPNNLHLFLAAQWPGFLDGLDAAFVPYAEGRASAALLATGEIDICGTGSTPPILAQAEGADIAYLAASAPRPANGALVVGADAAPMRAADLRGRRIALLDGSFHTYLLARVLEDAGLALSDVVRVELSPAASMRALNRGEVDAWIAMAPHLDRALADGTIRLLARCGDFIPNRSVFWTLRGRLPDAALDRFVERLALLGQQIAADPDRAARLLAETDDPDDIGAWRRIVSARDWRMTPADAPILAEQQQEADILYRHGALPAPVSVAAAARRPHRP</sequence>
<dbReference type="SUPFAM" id="SSF53850">
    <property type="entry name" value="Periplasmic binding protein-like II"/>
    <property type="match status" value="1"/>
</dbReference>
<dbReference type="AlphaFoldDB" id="A0A7W4KEP6"/>
<reference evidence="2 3" key="1">
    <citation type="submission" date="2020-04" db="EMBL/GenBank/DDBJ databases">
        <title>Description of novel Gluconacetobacter.</title>
        <authorList>
            <person name="Sombolestani A."/>
        </authorList>
    </citation>
    <scope>NUCLEOTIDE SEQUENCE [LARGE SCALE GENOMIC DNA]</scope>
    <source>
        <strain evidence="2 3">LMG 27800</strain>
    </source>
</reference>
<dbReference type="PANTHER" id="PTHR30024">
    <property type="entry name" value="ALIPHATIC SULFONATES-BINDING PROTEIN-RELATED"/>
    <property type="match status" value="1"/>
</dbReference>
<evidence type="ECO:0000313" key="2">
    <source>
        <dbReference type="EMBL" id="MBB2205505.1"/>
    </source>
</evidence>
<organism evidence="2 3">
    <name type="scientific">Gluconacetobacter takamatsuzukensis</name>
    <dbReference type="NCBI Taxonomy" id="1286190"/>
    <lineage>
        <taxon>Bacteria</taxon>
        <taxon>Pseudomonadati</taxon>
        <taxon>Pseudomonadota</taxon>
        <taxon>Alphaproteobacteria</taxon>
        <taxon>Acetobacterales</taxon>
        <taxon>Acetobacteraceae</taxon>
        <taxon>Gluconacetobacter</taxon>
    </lineage>
</organism>
<dbReference type="PANTHER" id="PTHR30024:SF42">
    <property type="entry name" value="ALIPHATIC SULFONATES-BINDING PROTEIN-RELATED"/>
    <property type="match status" value="1"/>
</dbReference>
<dbReference type="Proteomes" id="UP000540556">
    <property type="component" value="Unassembled WGS sequence"/>
</dbReference>
<dbReference type="Gene3D" id="3.40.190.10">
    <property type="entry name" value="Periplasmic binding protein-like II"/>
    <property type="match status" value="2"/>
</dbReference>
<evidence type="ECO:0000259" key="1">
    <source>
        <dbReference type="Pfam" id="PF09084"/>
    </source>
</evidence>
<comment type="caution">
    <text evidence="2">The sequence shown here is derived from an EMBL/GenBank/DDBJ whole genome shotgun (WGS) entry which is preliminary data.</text>
</comment>